<dbReference type="Gene3D" id="3.40.50.720">
    <property type="entry name" value="NAD(P)-binding Rossmann-like Domain"/>
    <property type="match status" value="1"/>
</dbReference>
<keyword evidence="3" id="KW-1185">Reference proteome</keyword>
<dbReference type="InterPro" id="IPR036291">
    <property type="entry name" value="NAD(P)-bd_dom_sf"/>
</dbReference>
<dbReference type="EMBL" id="JGYK01000001">
    <property type="protein sequence ID" value="KFI40526.1"/>
    <property type="molecule type" value="Genomic_DNA"/>
</dbReference>
<keyword evidence="2" id="KW-0456">Lyase</keyword>
<evidence type="ECO:0000259" key="1">
    <source>
        <dbReference type="Pfam" id="PF01370"/>
    </source>
</evidence>
<proteinExistence type="predicted"/>
<dbReference type="AlphaFoldDB" id="A0A086Z1X6"/>
<dbReference type="EC" id="4.1.1.35" evidence="2"/>
<sequence length="377" mass="41057">MNGLSGTGESAERILFEDVGNLIGQHHQLWGQFDSSRVLLTGVTGFVGSFLVRFFSGLRQQGVADVALVLCGRNEEKARNRLGAFIDPERDSFLIGDVRDSLTEAAISGIDFCVHAASNANPVAYSRDPVGTLMTNVCGTYHVIDALRGQASTLRRMVYLSSVEAYGRHDNQLPLTEGSDGSMDPSNVRDCYPVGKIAAENLCAGAVAQYGLPVSVARLSYLYGPGDSIDDPKVTTAFLADLKAGRDIMMLSSGRQRRTYCYIEDAVFAILLLLLRGDNRTYNVSSMADIVTVADIARTAVDLFGNGVQKVRFEQPSERVGSRFSPIQDNILDNTRIRRLGFKASMDFRTGFERTGLYFGLARGYGGKETGGRTRGQ</sequence>
<dbReference type="InterPro" id="IPR001509">
    <property type="entry name" value="Epimerase_deHydtase"/>
</dbReference>
<dbReference type="PATRIC" id="fig|1437605.7.peg.978"/>
<dbReference type="eggNOG" id="COG0451">
    <property type="taxonomic scope" value="Bacteria"/>
</dbReference>
<feature type="domain" description="NAD-dependent epimerase/dehydratase" evidence="1">
    <location>
        <begin position="38"/>
        <end position="284"/>
    </location>
</feature>
<evidence type="ECO:0000313" key="3">
    <source>
        <dbReference type="Proteomes" id="UP000029015"/>
    </source>
</evidence>
<protein>
    <submittedName>
        <fullName evidence="2">NAD-dependent epimerase/dehydratase</fullName>
        <ecNumber evidence="2">4.1.1.35</ecNumber>
    </submittedName>
</protein>
<dbReference type="GO" id="GO:0048040">
    <property type="term" value="F:UDP-glucuronate decarboxylase activity"/>
    <property type="evidence" value="ECO:0007669"/>
    <property type="project" value="UniProtKB-EC"/>
</dbReference>
<reference evidence="2 3" key="1">
    <citation type="submission" date="2014-03" db="EMBL/GenBank/DDBJ databases">
        <title>Genomics of Bifidobacteria.</title>
        <authorList>
            <person name="Ventura M."/>
            <person name="Milani C."/>
            <person name="Lugli G.A."/>
        </authorList>
    </citation>
    <scope>NUCLEOTIDE SEQUENCE [LARGE SCALE GENOMIC DNA]</scope>
    <source>
        <strain evidence="2 3">DSM 22766</strain>
    </source>
</reference>
<dbReference type="STRING" id="1437605.AB656_04780"/>
<evidence type="ECO:0000313" key="2">
    <source>
        <dbReference type="EMBL" id="KFI40526.1"/>
    </source>
</evidence>
<name>A0A086Z1X6_9BIFI</name>
<dbReference type="InterPro" id="IPR050177">
    <property type="entry name" value="Lipid_A_modif_metabolic_enz"/>
</dbReference>
<dbReference type="Pfam" id="PF01370">
    <property type="entry name" value="Epimerase"/>
    <property type="match status" value="1"/>
</dbReference>
<organism evidence="2 3">
    <name type="scientific">Bifidobacterium actinocoloniiforme DSM 22766</name>
    <dbReference type="NCBI Taxonomy" id="1437605"/>
    <lineage>
        <taxon>Bacteria</taxon>
        <taxon>Bacillati</taxon>
        <taxon>Actinomycetota</taxon>
        <taxon>Actinomycetes</taxon>
        <taxon>Bifidobacteriales</taxon>
        <taxon>Bifidobacteriaceae</taxon>
        <taxon>Bifidobacterium</taxon>
    </lineage>
</organism>
<dbReference type="SUPFAM" id="SSF51735">
    <property type="entry name" value="NAD(P)-binding Rossmann-fold domains"/>
    <property type="match status" value="1"/>
</dbReference>
<comment type="caution">
    <text evidence="2">The sequence shown here is derived from an EMBL/GenBank/DDBJ whole genome shotgun (WGS) entry which is preliminary data.</text>
</comment>
<gene>
    <name evidence="2" type="ORF">BACT_1230</name>
</gene>
<dbReference type="PANTHER" id="PTHR43245">
    <property type="entry name" value="BIFUNCTIONAL POLYMYXIN RESISTANCE PROTEIN ARNA"/>
    <property type="match status" value="1"/>
</dbReference>
<dbReference type="KEGG" id="bact:AB656_04780"/>
<dbReference type="OrthoDB" id="9801785at2"/>
<dbReference type="RefSeq" id="WP_033503634.1">
    <property type="nucleotide sequence ID" value="NZ_CP011786.1"/>
</dbReference>
<dbReference type="Proteomes" id="UP000029015">
    <property type="component" value="Unassembled WGS sequence"/>
</dbReference>
<accession>A0A086Z1X6</accession>